<organism evidence="1 2">
    <name type="scientific">Brachionus plicatilis</name>
    <name type="common">Marine rotifer</name>
    <name type="synonym">Brachionus muelleri</name>
    <dbReference type="NCBI Taxonomy" id="10195"/>
    <lineage>
        <taxon>Eukaryota</taxon>
        <taxon>Metazoa</taxon>
        <taxon>Spiralia</taxon>
        <taxon>Gnathifera</taxon>
        <taxon>Rotifera</taxon>
        <taxon>Eurotatoria</taxon>
        <taxon>Monogononta</taxon>
        <taxon>Pseudotrocha</taxon>
        <taxon>Ploima</taxon>
        <taxon>Brachionidae</taxon>
        <taxon>Brachionus</taxon>
    </lineage>
</organism>
<accession>A0A3M7R786</accession>
<keyword evidence="2" id="KW-1185">Reference proteome</keyword>
<comment type="caution">
    <text evidence="1">The sequence shown here is derived from an EMBL/GenBank/DDBJ whole genome shotgun (WGS) entry which is preliminary data.</text>
</comment>
<dbReference type="Proteomes" id="UP000276133">
    <property type="component" value="Unassembled WGS sequence"/>
</dbReference>
<protein>
    <submittedName>
        <fullName evidence="1">Uncharacterized protein</fullName>
    </submittedName>
</protein>
<sequence length="69" mass="7911">MTNLKRSVTVKYTIKLTNSESSDCASIEVCILCYIFFKFKSKNKTSFKIFQNFESSIENLESIEAEILG</sequence>
<name>A0A3M7R786_BRAPC</name>
<reference evidence="1 2" key="1">
    <citation type="journal article" date="2018" name="Sci. Rep.">
        <title>Genomic signatures of local adaptation to the degree of environmental predictability in rotifers.</title>
        <authorList>
            <person name="Franch-Gras L."/>
            <person name="Hahn C."/>
            <person name="Garcia-Roger E.M."/>
            <person name="Carmona M.J."/>
            <person name="Serra M."/>
            <person name="Gomez A."/>
        </authorList>
    </citation>
    <scope>NUCLEOTIDE SEQUENCE [LARGE SCALE GENOMIC DNA]</scope>
    <source>
        <strain evidence="1">HYR1</strain>
    </source>
</reference>
<evidence type="ECO:0000313" key="2">
    <source>
        <dbReference type="Proteomes" id="UP000276133"/>
    </source>
</evidence>
<dbReference type="AlphaFoldDB" id="A0A3M7R786"/>
<proteinExistence type="predicted"/>
<dbReference type="EMBL" id="REGN01004056">
    <property type="protein sequence ID" value="RNA19396.1"/>
    <property type="molecule type" value="Genomic_DNA"/>
</dbReference>
<gene>
    <name evidence="1" type="ORF">BpHYR1_049095</name>
</gene>
<evidence type="ECO:0000313" key="1">
    <source>
        <dbReference type="EMBL" id="RNA19396.1"/>
    </source>
</evidence>